<protein>
    <submittedName>
        <fullName evidence="1">Uncharacterized protein</fullName>
    </submittedName>
</protein>
<evidence type="ECO:0000313" key="1">
    <source>
        <dbReference type="EMBL" id="RXI40688.1"/>
    </source>
</evidence>
<proteinExistence type="predicted"/>
<dbReference type="EMBL" id="NXII01000009">
    <property type="protein sequence ID" value="RXI40688.1"/>
    <property type="molecule type" value="Genomic_DNA"/>
</dbReference>
<keyword evidence="2" id="KW-1185">Reference proteome</keyword>
<accession>A0A6M8NMF2</accession>
<name>A0A6M8NMF2_9BACT</name>
<sequence length="64" mass="7877">MKGQEKISERKAAEVIKVTPRTLLSWRRKNLIPQELFEIKKYIEGNIRVFYFKESFLEWYRNNL</sequence>
<comment type="caution">
    <text evidence="1">The sequence shown here is derived from an EMBL/GenBank/DDBJ whole genome shotgun (WGS) entry which is preliminary data.</text>
</comment>
<organism evidence="1 2">
    <name type="scientific">Arcobacter cloacae</name>
    <dbReference type="NCBI Taxonomy" id="1054034"/>
    <lineage>
        <taxon>Bacteria</taxon>
        <taxon>Pseudomonadati</taxon>
        <taxon>Campylobacterota</taxon>
        <taxon>Epsilonproteobacteria</taxon>
        <taxon>Campylobacterales</taxon>
        <taxon>Arcobacteraceae</taxon>
        <taxon>Arcobacter</taxon>
    </lineage>
</organism>
<dbReference type="AlphaFoldDB" id="A0A6M8NMF2"/>
<dbReference type="Proteomes" id="UP000290378">
    <property type="component" value="Unassembled WGS sequence"/>
</dbReference>
<reference evidence="1 2" key="1">
    <citation type="submission" date="2017-09" db="EMBL/GenBank/DDBJ databases">
        <title>Genomics of the genus Arcobacter.</title>
        <authorList>
            <person name="Perez-Cataluna A."/>
            <person name="Figueras M.J."/>
            <person name="Salas-Masso N."/>
        </authorList>
    </citation>
    <scope>NUCLEOTIDE SEQUENCE [LARGE SCALE GENOMIC DNA]</scope>
    <source>
        <strain evidence="1 2">CECT 7834</strain>
    </source>
</reference>
<gene>
    <name evidence="1" type="ORF">CP963_07890</name>
</gene>
<dbReference type="RefSeq" id="WP_129013638.1">
    <property type="nucleotide sequence ID" value="NZ_CBCSEI010000009.1"/>
</dbReference>
<evidence type="ECO:0000313" key="2">
    <source>
        <dbReference type="Proteomes" id="UP000290378"/>
    </source>
</evidence>